<dbReference type="EMBL" id="CADEPM010000005">
    <property type="protein sequence ID" value="CAB3406321.1"/>
    <property type="molecule type" value="Genomic_DNA"/>
</dbReference>
<protein>
    <recommendedName>
        <fullName evidence="1">SAC3/GANP/THP3 conserved domain-containing protein</fullName>
    </recommendedName>
</protein>
<evidence type="ECO:0000313" key="2">
    <source>
        <dbReference type="EMBL" id="CAB3406321.1"/>
    </source>
</evidence>
<reference evidence="2 3" key="1">
    <citation type="submission" date="2020-04" db="EMBL/GenBank/DDBJ databases">
        <authorList>
            <person name="Laetsch R D."/>
            <person name="Stevens L."/>
            <person name="Kumar S."/>
            <person name="Blaxter L. M."/>
        </authorList>
    </citation>
    <scope>NUCLEOTIDE SEQUENCE [LARGE SCALE GENOMIC DNA]</scope>
</reference>
<dbReference type="OrthoDB" id="264795at2759"/>
<evidence type="ECO:0000259" key="1">
    <source>
        <dbReference type="Pfam" id="PF03399"/>
    </source>
</evidence>
<feature type="domain" description="SAC3/GANP/THP3 conserved" evidence="1">
    <location>
        <begin position="14"/>
        <end position="299"/>
    </location>
</feature>
<dbReference type="Proteomes" id="UP000494206">
    <property type="component" value="Unassembled WGS sequence"/>
</dbReference>
<dbReference type="Pfam" id="PF03399">
    <property type="entry name" value="SAC3_GANP"/>
    <property type="match status" value="1"/>
</dbReference>
<dbReference type="PANTHER" id="PTHR12436:SF3">
    <property type="entry name" value="GERMINAL-CENTER ASSOCIATED NUCLEAR PROTEIN"/>
    <property type="match status" value="1"/>
</dbReference>
<name>A0A8S1F2Y8_9PELO</name>
<dbReference type="PANTHER" id="PTHR12436">
    <property type="entry name" value="80 KDA MCM3-ASSOCIATED PROTEIN"/>
    <property type="match status" value="1"/>
</dbReference>
<organism evidence="2 3">
    <name type="scientific">Caenorhabditis bovis</name>
    <dbReference type="NCBI Taxonomy" id="2654633"/>
    <lineage>
        <taxon>Eukaryota</taxon>
        <taxon>Metazoa</taxon>
        <taxon>Ecdysozoa</taxon>
        <taxon>Nematoda</taxon>
        <taxon>Chromadorea</taxon>
        <taxon>Rhabditida</taxon>
        <taxon>Rhabditina</taxon>
        <taxon>Rhabditomorpha</taxon>
        <taxon>Rhabditoidea</taxon>
        <taxon>Rhabditidae</taxon>
        <taxon>Peloderinae</taxon>
        <taxon>Caenorhabditis</taxon>
    </lineage>
</organism>
<dbReference type="Gene3D" id="1.25.40.990">
    <property type="match status" value="1"/>
</dbReference>
<keyword evidence="3" id="KW-1185">Reference proteome</keyword>
<gene>
    <name evidence="2" type="ORF">CBOVIS_LOCUS8405</name>
</gene>
<comment type="caution">
    <text evidence="2">The sequence shown here is derived from an EMBL/GenBank/DDBJ whole genome shotgun (WGS) entry which is preliminary data.</text>
</comment>
<dbReference type="GO" id="GO:0006406">
    <property type="term" value="P:mRNA export from nucleus"/>
    <property type="evidence" value="ECO:0007669"/>
    <property type="project" value="TreeGrafter"/>
</dbReference>
<evidence type="ECO:0000313" key="3">
    <source>
        <dbReference type="Proteomes" id="UP000494206"/>
    </source>
</evidence>
<accession>A0A8S1F2Y8</accession>
<dbReference type="InterPro" id="IPR005062">
    <property type="entry name" value="SAC3/GANP/THP3_conserved"/>
</dbReference>
<dbReference type="GO" id="GO:0070390">
    <property type="term" value="C:transcription export complex 2"/>
    <property type="evidence" value="ECO:0007669"/>
    <property type="project" value="TreeGrafter"/>
</dbReference>
<dbReference type="InterPro" id="IPR045107">
    <property type="entry name" value="SAC3/GANP/THP3"/>
</dbReference>
<sequence>MAEGLNGLATCYMMCSNDEIRERITRGHISVYEASYYDNEKNRLVANPERMVAEYKKFNPEDERNSDHVRPPFTLIQTVDYLKRLYLCRRDTQDIDMCCIFLHNRMQAVVDELLYQKAAAFDCVLVLQAMIPFYVEIAALLKCRGIDVFTESEHCFFLKRLFKIWLQHVRGVKEEDKGLIDERILMYIVFSNPYAPRSVQKIVDDYRDLFRPETLRFVLDIVLAIRTNNYVKYFKLYSLLEPISKCCLFDVTALVRQVSMRQIMAAYRCPQQYLNVMKFAKWLGFNDVGTCAKFLQYYAKTNIETVVPMLTLREPFIKTRGFWILSATL</sequence>
<dbReference type="AlphaFoldDB" id="A0A8S1F2Y8"/>
<dbReference type="GO" id="GO:0005737">
    <property type="term" value="C:cytoplasm"/>
    <property type="evidence" value="ECO:0007669"/>
    <property type="project" value="TreeGrafter"/>
</dbReference>
<proteinExistence type="predicted"/>